<evidence type="ECO:0000256" key="9">
    <source>
        <dbReference type="ARBA" id="ARBA00034237"/>
    </source>
</evidence>
<evidence type="ECO:0000256" key="6">
    <source>
        <dbReference type="ARBA" id="ARBA00022692"/>
    </source>
</evidence>
<dbReference type="OrthoDB" id="9770910at2"/>
<keyword evidence="4 13" id="KW-1003">Cell membrane</keyword>
<feature type="transmembrane region" description="Helical" evidence="14">
    <location>
        <begin position="162"/>
        <end position="187"/>
    </location>
</feature>
<feature type="transmembrane region" description="Helical" evidence="14">
    <location>
        <begin position="261"/>
        <end position="281"/>
    </location>
</feature>
<feature type="transmembrane region" description="Helical" evidence="14">
    <location>
        <begin position="225"/>
        <end position="246"/>
    </location>
</feature>
<accession>Q1YXI0</accession>
<feature type="transmembrane region" description="Helical" evidence="14">
    <location>
        <begin position="132"/>
        <end position="156"/>
    </location>
</feature>
<dbReference type="NCBIfam" id="NF006927">
    <property type="entry name" value="PRK09412.1"/>
    <property type="match status" value="1"/>
</dbReference>
<protein>
    <recommendedName>
        <fullName evidence="13">C4-dicarboxylate transporter</fullName>
    </recommendedName>
</protein>
<gene>
    <name evidence="15" type="ORF">P3TCK_00870</name>
</gene>
<dbReference type="GO" id="GO:0015556">
    <property type="term" value="F:C4-dicarboxylate transmembrane transporter activity"/>
    <property type="evidence" value="ECO:0007669"/>
    <property type="project" value="InterPro"/>
</dbReference>
<dbReference type="HOGENOM" id="CLU_036056_1_1_6"/>
<dbReference type="InterPro" id="IPR004668">
    <property type="entry name" value="Anaer_Dcu_memb_transpt"/>
</dbReference>
<dbReference type="NCBIfam" id="TIGR00770">
    <property type="entry name" value="Dcu"/>
    <property type="match status" value="1"/>
</dbReference>
<feature type="transmembrane region" description="Helical" evidence="14">
    <location>
        <begin position="49"/>
        <end position="68"/>
    </location>
</feature>
<sequence length="433" mass="45864">MLVAIELIVVLGCIYWGLKMGGLGVGLAGGLGLAILTLGFGLEPSAPAVNVILIIMAVVTAASTMQAAGGMDWLVHHAGNLMRRNPRYICFLAPMITWLMTIMAGTGYTVFSTLPVISEVAKEIGVRPSRPLAGAVVASQVAISGSPISAAMAAMISIMEPIGVSFLEIMAVCLPTSFIAAMVAAFIASRQGCELKDDPVYLERLQHEHQQKDDQKIELDPKAKYSVMLFLLATTAIVVYAAFPVLRPQFADGGMMSTRDIIIVSMFAVACLMVPICNIHPDKIVRTTTFRSGMSSVAVILGIVTMGSTMVNAYLPEIEEFAGSLLQSYPMLLALVLFGTCTLLLSQGATTPLIIPLALSLQVPHWAILASFVAVTGVFVLPTYPTSLAAIEFDSTGSTRMGKNIFDHPFLLPGLAGVAISTLCGFLIAPLIV</sequence>
<dbReference type="AlphaFoldDB" id="Q1YXI0"/>
<evidence type="ECO:0000256" key="10">
    <source>
        <dbReference type="ARBA" id="ARBA00034284"/>
    </source>
</evidence>
<evidence type="ECO:0000313" key="15">
    <source>
        <dbReference type="EMBL" id="EAS40964.1"/>
    </source>
</evidence>
<comment type="catalytic activity">
    <reaction evidence="10">
        <text>(S)-malate(in) + succinate(out) = (S)-malate(out) + succinate(in)</text>
        <dbReference type="Rhea" id="RHEA:29327"/>
        <dbReference type="ChEBI" id="CHEBI:15589"/>
        <dbReference type="ChEBI" id="CHEBI:30031"/>
    </reaction>
    <physiologicalReaction direction="right-to-left" evidence="10">
        <dbReference type="Rhea" id="RHEA:29329"/>
    </physiologicalReaction>
</comment>
<keyword evidence="7 14" id="KW-1133">Transmembrane helix</keyword>
<name>Q1YXI0_9GAMM</name>
<feature type="transmembrane region" description="Helical" evidence="14">
    <location>
        <begin position="293"/>
        <end position="315"/>
    </location>
</feature>
<feature type="transmembrane region" description="Helical" evidence="14">
    <location>
        <begin position="366"/>
        <end position="390"/>
    </location>
</feature>
<dbReference type="PIRSF" id="PIRSF004539">
    <property type="entry name" value="C4-dicrbxl_trns"/>
    <property type="match status" value="1"/>
</dbReference>
<evidence type="ECO:0000256" key="3">
    <source>
        <dbReference type="ARBA" id="ARBA00022448"/>
    </source>
</evidence>
<evidence type="ECO:0000256" key="5">
    <source>
        <dbReference type="ARBA" id="ARBA00022519"/>
    </source>
</evidence>
<comment type="function">
    <text evidence="13">Responsible for the transport of C4-dicarboxylates.</text>
</comment>
<organism evidence="15 16">
    <name type="scientific">Photobacterium profundum 3TCK</name>
    <dbReference type="NCBI Taxonomy" id="314280"/>
    <lineage>
        <taxon>Bacteria</taxon>
        <taxon>Pseudomonadati</taxon>
        <taxon>Pseudomonadota</taxon>
        <taxon>Gammaproteobacteria</taxon>
        <taxon>Vibrionales</taxon>
        <taxon>Vibrionaceae</taxon>
        <taxon>Photobacterium</taxon>
    </lineage>
</organism>
<dbReference type="PANTHER" id="PTHR36106:SF2">
    <property type="entry name" value="C4-DICARBOXYLATE TRANSPORTER DCUA"/>
    <property type="match status" value="1"/>
</dbReference>
<dbReference type="Proteomes" id="UP000003789">
    <property type="component" value="Unassembled WGS sequence"/>
</dbReference>
<evidence type="ECO:0000256" key="13">
    <source>
        <dbReference type="PIRNR" id="PIRNR004539"/>
    </source>
</evidence>
<comment type="catalytic activity">
    <reaction evidence="11">
        <text>fumarate(in) + succinate(out) = fumarate(out) + succinate(in)</text>
        <dbReference type="Rhea" id="RHEA:29323"/>
        <dbReference type="ChEBI" id="CHEBI:29806"/>
        <dbReference type="ChEBI" id="CHEBI:30031"/>
    </reaction>
    <physiologicalReaction direction="right-to-left" evidence="11">
        <dbReference type="Rhea" id="RHEA:29325"/>
    </physiologicalReaction>
</comment>
<evidence type="ECO:0000256" key="12">
    <source>
        <dbReference type="ARBA" id="ARBA00036117"/>
    </source>
</evidence>
<dbReference type="EMBL" id="AAPH01000043">
    <property type="protein sequence ID" value="EAS40964.1"/>
    <property type="molecule type" value="Genomic_DNA"/>
</dbReference>
<dbReference type="NCBIfam" id="NF009136">
    <property type="entry name" value="PRK12489.1"/>
    <property type="match status" value="1"/>
</dbReference>
<dbReference type="Pfam" id="PF03605">
    <property type="entry name" value="DcuA_DcuB"/>
    <property type="match status" value="1"/>
</dbReference>
<keyword evidence="5 13" id="KW-0997">Cell inner membrane</keyword>
<comment type="similarity">
    <text evidence="2 13">Belongs to the DcuA/DcuB transporter (TC 2.A.13.1) family.</text>
</comment>
<evidence type="ECO:0000313" key="16">
    <source>
        <dbReference type="Proteomes" id="UP000003789"/>
    </source>
</evidence>
<feature type="transmembrane region" description="Helical" evidence="14">
    <location>
        <begin position="20"/>
        <end position="42"/>
    </location>
</feature>
<keyword evidence="3 13" id="KW-0813">Transport</keyword>
<proteinExistence type="inferred from homology"/>
<evidence type="ECO:0000256" key="8">
    <source>
        <dbReference type="ARBA" id="ARBA00023136"/>
    </source>
</evidence>
<comment type="catalytic activity">
    <reaction evidence="12">
        <text>fumarate(in) + L-aspartate(out) = fumarate(out) + L-aspartate(in)</text>
        <dbReference type="Rhea" id="RHEA:72459"/>
        <dbReference type="ChEBI" id="CHEBI:29806"/>
        <dbReference type="ChEBI" id="CHEBI:29991"/>
    </reaction>
    <physiologicalReaction direction="left-to-right" evidence="12">
        <dbReference type="Rhea" id="RHEA:72460"/>
    </physiologicalReaction>
</comment>
<dbReference type="RefSeq" id="WP_006233662.1">
    <property type="nucleotide sequence ID" value="NZ_CH724138.1"/>
</dbReference>
<feature type="transmembrane region" description="Helical" evidence="14">
    <location>
        <begin position="327"/>
        <end position="345"/>
    </location>
</feature>
<comment type="caution">
    <text evidence="15">The sequence shown here is derived from an EMBL/GenBank/DDBJ whole genome shotgun (WGS) entry which is preliminary data.</text>
</comment>
<keyword evidence="6 14" id="KW-0812">Transmembrane</keyword>
<evidence type="ECO:0000256" key="1">
    <source>
        <dbReference type="ARBA" id="ARBA00004429"/>
    </source>
</evidence>
<comment type="catalytic activity">
    <reaction evidence="9">
        <text>L-aspartate(in) + succinate(out) = L-aspartate(out) + succinate(in)</text>
        <dbReference type="Rhea" id="RHEA:29343"/>
        <dbReference type="ChEBI" id="CHEBI:29991"/>
        <dbReference type="ChEBI" id="CHEBI:30031"/>
    </reaction>
    <physiologicalReaction direction="right-to-left" evidence="9">
        <dbReference type="Rhea" id="RHEA:29345"/>
    </physiologicalReaction>
</comment>
<dbReference type="GO" id="GO:0005886">
    <property type="term" value="C:plasma membrane"/>
    <property type="evidence" value="ECO:0007669"/>
    <property type="project" value="UniProtKB-SubCell"/>
</dbReference>
<reference evidence="15 16" key="1">
    <citation type="submission" date="2006-03" db="EMBL/GenBank/DDBJ databases">
        <authorList>
            <person name="Bartlett D.H."/>
            <person name="Valle G."/>
            <person name="Lauro F.M."/>
            <person name="Vezzi A."/>
            <person name="Simonato F."/>
            <person name="Eloe E."/>
            <person name="Vitulo N."/>
            <person name="Stratton T.K."/>
            <person name="D'angelo M."/>
            <person name="Ferriera S."/>
            <person name="Johnson J."/>
            <person name="Kravitz S."/>
            <person name="Beeson K."/>
            <person name="Sutton G."/>
            <person name="Rogers Y."/>
            <person name="Friedman R."/>
            <person name="Frazier M."/>
            <person name="Venter J.C."/>
        </authorList>
    </citation>
    <scope>NUCLEOTIDE SEQUENCE [LARGE SCALE GENOMIC DNA]</scope>
    <source>
        <strain evidence="15 16">3TCK</strain>
    </source>
</reference>
<evidence type="ECO:0000256" key="2">
    <source>
        <dbReference type="ARBA" id="ARBA00006413"/>
    </source>
</evidence>
<evidence type="ECO:0000256" key="11">
    <source>
        <dbReference type="ARBA" id="ARBA00034287"/>
    </source>
</evidence>
<keyword evidence="8 13" id="KW-0472">Membrane</keyword>
<feature type="transmembrane region" description="Helical" evidence="14">
    <location>
        <begin position="88"/>
        <end position="111"/>
    </location>
</feature>
<evidence type="ECO:0000256" key="7">
    <source>
        <dbReference type="ARBA" id="ARBA00022989"/>
    </source>
</evidence>
<evidence type="ECO:0000256" key="4">
    <source>
        <dbReference type="ARBA" id="ARBA00022475"/>
    </source>
</evidence>
<evidence type="ECO:0000256" key="14">
    <source>
        <dbReference type="SAM" id="Phobius"/>
    </source>
</evidence>
<dbReference type="PANTHER" id="PTHR36106">
    <property type="entry name" value="ANAEROBIC C4-DICARBOXYLATE TRANSPORTER DCUB"/>
    <property type="match status" value="1"/>
</dbReference>
<feature type="transmembrane region" description="Helical" evidence="14">
    <location>
        <begin position="410"/>
        <end position="432"/>
    </location>
</feature>
<comment type="subcellular location">
    <subcellularLocation>
        <location evidence="1 13">Cell inner membrane</location>
        <topology evidence="1 13">Multi-pass membrane protein</topology>
    </subcellularLocation>
</comment>